<dbReference type="Pfam" id="PF01551">
    <property type="entry name" value="Peptidase_M23"/>
    <property type="match status" value="1"/>
</dbReference>
<organism evidence="2 3">
    <name type="scientific">Adonisia turfae CCMR0081</name>
    <dbReference type="NCBI Taxonomy" id="2292702"/>
    <lineage>
        <taxon>Bacteria</taxon>
        <taxon>Bacillati</taxon>
        <taxon>Cyanobacteriota</taxon>
        <taxon>Adonisia</taxon>
        <taxon>Adonisia turfae</taxon>
    </lineage>
</organism>
<evidence type="ECO:0000313" key="3">
    <source>
        <dbReference type="Proteomes" id="UP000481033"/>
    </source>
</evidence>
<feature type="domain" description="M23ase beta-sheet core" evidence="1">
    <location>
        <begin position="204"/>
        <end position="303"/>
    </location>
</feature>
<comment type="caution">
    <text evidence="2">The sequence shown here is derived from an EMBL/GenBank/DDBJ whole genome shotgun (WGS) entry which is preliminary data.</text>
</comment>
<protein>
    <submittedName>
        <fullName evidence="2">M23 family peptidase</fullName>
    </submittedName>
</protein>
<dbReference type="SUPFAM" id="SSF51261">
    <property type="entry name" value="Duplicated hybrid motif"/>
    <property type="match status" value="1"/>
</dbReference>
<evidence type="ECO:0000259" key="1">
    <source>
        <dbReference type="Pfam" id="PF01551"/>
    </source>
</evidence>
<dbReference type="Gene3D" id="2.70.70.10">
    <property type="entry name" value="Glucose Permease (Domain IIA)"/>
    <property type="match status" value="1"/>
</dbReference>
<proteinExistence type="predicted"/>
<dbReference type="InterPro" id="IPR011055">
    <property type="entry name" value="Dup_hybrid_motif"/>
</dbReference>
<dbReference type="EMBL" id="QXHD01000004">
    <property type="protein sequence ID" value="NEZ56412.1"/>
    <property type="molecule type" value="Genomic_DNA"/>
</dbReference>
<dbReference type="AlphaFoldDB" id="A0A6M0RKU0"/>
<dbReference type="Proteomes" id="UP000481033">
    <property type="component" value="Unassembled WGS sequence"/>
</dbReference>
<reference evidence="2 3" key="1">
    <citation type="journal article" date="2020" name="Microb. Ecol.">
        <title>Ecogenomics of the Marine Benthic Filamentous Cyanobacterium Adonisia.</title>
        <authorList>
            <person name="Walter J.M."/>
            <person name="Coutinho F.H."/>
            <person name="Leomil L."/>
            <person name="Hargreaves P.I."/>
            <person name="Campeao M.E."/>
            <person name="Vieira V.V."/>
            <person name="Silva B.S."/>
            <person name="Fistarol G.O."/>
            <person name="Salomon P.S."/>
            <person name="Sawabe T."/>
            <person name="Mino S."/>
            <person name="Hosokawa M."/>
            <person name="Miyashita H."/>
            <person name="Maruyama F."/>
            <person name="van Verk M.C."/>
            <person name="Dutilh B.E."/>
            <person name="Thompson C.C."/>
            <person name="Thompson F.L."/>
        </authorList>
    </citation>
    <scope>NUCLEOTIDE SEQUENCE [LARGE SCALE GENOMIC DNA]</scope>
    <source>
        <strain evidence="2 3">CCMR0081</strain>
    </source>
</reference>
<keyword evidence="3" id="KW-1185">Reference proteome</keyword>
<name>A0A6M0RKU0_9CYAN</name>
<dbReference type="CDD" id="cd12797">
    <property type="entry name" value="M23_peptidase"/>
    <property type="match status" value="1"/>
</dbReference>
<gene>
    <name evidence="2" type="ORF">DXZ20_12155</name>
</gene>
<sequence>MSARLCLSVNNVPQSPAAPAKRRCTVTVSAQAWHGSKAAAQAVGCGSISELLEKLGNGELVIVTADEVGPPIDQGSSPVSDEPWGTFATDIPTAQARTVTAWSSDSVNTQVKPYPTNQGASQTKQLRFSLGRLPKLALTATCASLILLPILYVLDLRLSGPKRAIVDFQSALTLKTGDTIAGYDVTDHMRIRPVHPVTGAINVPHNGVDVATPSGTPVYAVGVTGDQVTVECWWDVDGGGWVANQTTESYPKLVFQSLHLLENECRSGQFTSGEVIALTGNSGLGSGEHYDFRVKLDGNYIDPPKQFLEAALTGKTLSRDGQLADL</sequence>
<accession>A0A6M0RKU0</accession>
<evidence type="ECO:0000313" key="2">
    <source>
        <dbReference type="EMBL" id="NEZ56412.1"/>
    </source>
</evidence>
<dbReference type="InterPro" id="IPR016047">
    <property type="entry name" value="M23ase_b-sheet_dom"/>
</dbReference>